<protein>
    <submittedName>
        <fullName evidence="1">Uncharacterized protein</fullName>
    </submittedName>
</protein>
<sequence>MLALGDRLWWPTITDPMEDRPRWRGLLGQIGRTAPGTPMTGVLTTDPKPRLWPRMQAATAGAPGLYVHAPDYDWSRWTSFELRDVAAALAVVDEARALGAWGAGSPAQLPTILRLALRALTA</sequence>
<dbReference type="RefSeq" id="WP_015932150.1">
    <property type="nucleotide sequence ID" value="NC_011894.1"/>
</dbReference>
<keyword evidence="2" id="KW-1185">Reference proteome</keyword>
<dbReference type="KEGG" id="mno:Mnod_5719"/>
<evidence type="ECO:0000313" key="1">
    <source>
        <dbReference type="EMBL" id="ACL60549.1"/>
    </source>
</evidence>
<dbReference type="AlphaFoldDB" id="B8IQN7"/>
<proteinExistence type="predicted"/>
<evidence type="ECO:0000313" key="2">
    <source>
        <dbReference type="Proteomes" id="UP000008207"/>
    </source>
</evidence>
<accession>B8IQN7</accession>
<dbReference type="HOGENOM" id="CLU_2023999_0_0_5"/>
<dbReference type="Proteomes" id="UP000008207">
    <property type="component" value="Chromosome"/>
</dbReference>
<dbReference type="EMBL" id="CP001349">
    <property type="protein sequence ID" value="ACL60549.1"/>
    <property type="molecule type" value="Genomic_DNA"/>
</dbReference>
<organism evidence="1 2">
    <name type="scientific">Methylobacterium nodulans (strain LMG 21967 / CNCM I-2342 / ORS 2060)</name>
    <dbReference type="NCBI Taxonomy" id="460265"/>
    <lineage>
        <taxon>Bacteria</taxon>
        <taxon>Pseudomonadati</taxon>
        <taxon>Pseudomonadota</taxon>
        <taxon>Alphaproteobacteria</taxon>
        <taxon>Hyphomicrobiales</taxon>
        <taxon>Methylobacteriaceae</taxon>
        <taxon>Methylobacterium</taxon>
    </lineage>
</organism>
<reference evidence="1 2" key="1">
    <citation type="submission" date="2009-01" db="EMBL/GenBank/DDBJ databases">
        <title>Complete sequence of chromosome of Methylobacterium nodulans ORS 2060.</title>
        <authorList>
            <consortium name="US DOE Joint Genome Institute"/>
            <person name="Lucas S."/>
            <person name="Copeland A."/>
            <person name="Lapidus A."/>
            <person name="Glavina del Rio T."/>
            <person name="Dalin E."/>
            <person name="Tice H."/>
            <person name="Bruce D."/>
            <person name="Goodwin L."/>
            <person name="Pitluck S."/>
            <person name="Sims D."/>
            <person name="Brettin T."/>
            <person name="Detter J.C."/>
            <person name="Han C."/>
            <person name="Larimer F."/>
            <person name="Land M."/>
            <person name="Hauser L."/>
            <person name="Kyrpides N."/>
            <person name="Ivanova N."/>
            <person name="Marx C.J."/>
            <person name="Richardson P."/>
        </authorList>
    </citation>
    <scope>NUCLEOTIDE SEQUENCE [LARGE SCALE GENOMIC DNA]</scope>
    <source>
        <strain evidence="2">LMG 21967 / CNCM I-2342 / ORS 2060</strain>
    </source>
</reference>
<name>B8IQN7_METNO</name>
<gene>
    <name evidence="1" type="ordered locus">Mnod_5719</name>
</gene>